<protein>
    <recommendedName>
        <fullName evidence="3">Glycosyltransferase like family protein</fullName>
    </recommendedName>
</protein>
<comment type="caution">
    <text evidence="1">The sequence shown here is derived from an EMBL/GenBank/DDBJ whole genome shotgun (WGS) entry which is preliminary data.</text>
</comment>
<keyword evidence="2" id="KW-1185">Reference proteome</keyword>
<dbReference type="Proteomes" id="UP000575083">
    <property type="component" value="Unassembled WGS sequence"/>
</dbReference>
<organism evidence="1 2">
    <name type="scientific">Acidovorax soli</name>
    <dbReference type="NCBI Taxonomy" id="592050"/>
    <lineage>
        <taxon>Bacteria</taxon>
        <taxon>Pseudomonadati</taxon>
        <taxon>Pseudomonadota</taxon>
        <taxon>Betaproteobacteria</taxon>
        <taxon>Burkholderiales</taxon>
        <taxon>Comamonadaceae</taxon>
        <taxon>Acidovorax</taxon>
    </lineage>
</organism>
<evidence type="ECO:0000313" key="2">
    <source>
        <dbReference type="Proteomes" id="UP000575083"/>
    </source>
</evidence>
<evidence type="ECO:0008006" key="3">
    <source>
        <dbReference type="Google" id="ProtNLM"/>
    </source>
</evidence>
<dbReference type="Gene3D" id="3.90.550.10">
    <property type="entry name" value="Spore Coat Polysaccharide Biosynthesis Protein SpsA, Chain A"/>
    <property type="match status" value="1"/>
</dbReference>
<reference evidence="1 2" key="1">
    <citation type="submission" date="2020-08" db="EMBL/GenBank/DDBJ databases">
        <title>Functional genomics of gut bacteria from endangered species of beetles.</title>
        <authorList>
            <person name="Carlos-Shanley C."/>
        </authorList>
    </citation>
    <scope>NUCLEOTIDE SEQUENCE [LARGE SCALE GENOMIC DNA]</scope>
    <source>
        <strain evidence="1 2">S00198</strain>
    </source>
</reference>
<dbReference type="EMBL" id="JACHLK010000006">
    <property type="protein sequence ID" value="MBB6560560.1"/>
    <property type="molecule type" value="Genomic_DNA"/>
</dbReference>
<evidence type="ECO:0000313" key="1">
    <source>
        <dbReference type="EMBL" id="MBB6560560.1"/>
    </source>
</evidence>
<dbReference type="InterPro" id="IPR029044">
    <property type="entry name" value="Nucleotide-diphossugar_trans"/>
</dbReference>
<proteinExistence type="predicted"/>
<gene>
    <name evidence="1" type="ORF">HNP48_003236</name>
</gene>
<dbReference type="AlphaFoldDB" id="A0A7X0PEM6"/>
<dbReference type="RefSeq" id="WP_184858724.1">
    <property type="nucleotide sequence ID" value="NZ_JACHLK010000006.1"/>
</dbReference>
<accession>A0A7X0PEM6</accession>
<sequence>MSDFLFVSAVSSFDIVRERLLASPCMAAGRQPLVLRWNAPSAAQVFNAVMDSRPPQEWVVWVHQDVVLPEGWDTLFARAIAQAELQLGRLSVVGAYGVVGAGGAAVHAGHVLDRGQVLRGPAPLPCLVDSLDELLVAVRSDSGLRMDPALGWDFYATDLVLQAQAAGLQAAAVDAFCEHWSNTPQHPPLPRPTAQRIARSGAAFEAKWQQKLPLTTTCVAIHQRGDVRALAQAMLAPDAQPLDQDAP</sequence>
<name>A0A7X0PEM6_9BURK</name>